<reference evidence="2" key="1">
    <citation type="submission" date="2020-11" db="EMBL/GenBank/DDBJ databases">
        <title>Adaptations for nitrogen fixation in a non-lichenized fungal sporocarp promotes dispersal by wood-feeding termites.</title>
        <authorList>
            <consortium name="DOE Joint Genome Institute"/>
            <person name="Koch R.A."/>
            <person name="Yoon G."/>
            <person name="Arayal U."/>
            <person name="Lail K."/>
            <person name="Amirebrahimi M."/>
            <person name="Labutti K."/>
            <person name="Lipzen A."/>
            <person name="Riley R."/>
            <person name="Barry K."/>
            <person name="Henrissat B."/>
            <person name="Grigoriev I.V."/>
            <person name="Herr J.R."/>
            <person name="Aime M.C."/>
        </authorList>
    </citation>
    <scope>NUCLEOTIDE SEQUENCE</scope>
    <source>
        <strain evidence="2">MCA 3950</strain>
    </source>
</reference>
<dbReference type="EMBL" id="MU250589">
    <property type="protein sequence ID" value="KAG7439586.1"/>
    <property type="molecule type" value="Genomic_DNA"/>
</dbReference>
<dbReference type="Proteomes" id="UP000812287">
    <property type="component" value="Unassembled WGS sequence"/>
</dbReference>
<evidence type="ECO:0000313" key="3">
    <source>
        <dbReference type="Proteomes" id="UP000812287"/>
    </source>
</evidence>
<dbReference type="GeneID" id="66100392"/>
<feature type="chain" id="PRO_5040221862" evidence="1">
    <location>
        <begin position="21"/>
        <end position="202"/>
    </location>
</feature>
<name>A0A9P7VG95_9AGAR</name>
<evidence type="ECO:0000256" key="1">
    <source>
        <dbReference type="SAM" id="SignalP"/>
    </source>
</evidence>
<proteinExistence type="predicted"/>
<sequence>MVVGRCLGFLFGSMYHEVLSVCACLIDHPPPILSPISLRLLGDQLGHTSLFGNTPSHRNSSNSHGQRGFRNCVYRCGFEHALLWKEFERRKRYMPVSLAHDSFTPSYPNDQFRHFEFRSFVSTRDAEHGILNHQTCVDDNLLGSLPKHLFAVTFYSWEAFDQLRPAETASSDPLRRPQFRGNARKIPGNARTPQRWFVLAID</sequence>
<accession>A0A9P7VG95</accession>
<dbReference type="RefSeq" id="XP_043033086.1">
    <property type="nucleotide sequence ID" value="XM_043178105.1"/>
</dbReference>
<keyword evidence="1" id="KW-0732">Signal</keyword>
<keyword evidence="3" id="KW-1185">Reference proteome</keyword>
<organism evidence="2 3">
    <name type="scientific">Guyanagaster necrorhizus</name>
    <dbReference type="NCBI Taxonomy" id="856835"/>
    <lineage>
        <taxon>Eukaryota</taxon>
        <taxon>Fungi</taxon>
        <taxon>Dikarya</taxon>
        <taxon>Basidiomycota</taxon>
        <taxon>Agaricomycotina</taxon>
        <taxon>Agaricomycetes</taxon>
        <taxon>Agaricomycetidae</taxon>
        <taxon>Agaricales</taxon>
        <taxon>Marasmiineae</taxon>
        <taxon>Physalacriaceae</taxon>
        <taxon>Guyanagaster</taxon>
    </lineage>
</organism>
<comment type="caution">
    <text evidence="2">The sequence shown here is derived from an EMBL/GenBank/DDBJ whole genome shotgun (WGS) entry which is preliminary data.</text>
</comment>
<protein>
    <submittedName>
        <fullName evidence="2">Uncharacterized protein</fullName>
    </submittedName>
</protein>
<gene>
    <name evidence="2" type="ORF">BT62DRAFT_1013734</name>
</gene>
<feature type="signal peptide" evidence="1">
    <location>
        <begin position="1"/>
        <end position="20"/>
    </location>
</feature>
<evidence type="ECO:0000313" key="2">
    <source>
        <dbReference type="EMBL" id="KAG7439586.1"/>
    </source>
</evidence>
<dbReference type="AlphaFoldDB" id="A0A9P7VG95"/>